<evidence type="ECO:0000256" key="2">
    <source>
        <dbReference type="ARBA" id="ARBA00007110"/>
    </source>
</evidence>
<organism evidence="11 12">
    <name type="scientific">Minwuia thermotolerans</name>
    <dbReference type="NCBI Taxonomy" id="2056226"/>
    <lineage>
        <taxon>Bacteria</taxon>
        <taxon>Pseudomonadati</taxon>
        <taxon>Pseudomonadota</taxon>
        <taxon>Alphaproteobacteria</taxon>
        <taxon>Minwuiales</taxon>
        <taxon>Minwuiaceae</taxon>
        <taxon>Minwuia</taxon>
    </lineage>
</organism>
<evidence type="ECO:0000256" key="9">
    <source>
        <dbReference type="ARBA" id="ARBA00047340"/>
    </source>
</evidence>
<keyword evidence="7 10" id="KW-0808">Transferase</keyword>
<evidence type="ECO:0000256" key="3">
    <source>
        <dbReference type="ARBA" id="ARBA00011991"/>
    </source>
</evidence>
<dbReference type="InterPro" id="IPR017846">
    <property type="entry name" value="Nict_dMeBzImd_PRibTrfase_bact"/>
</dbReference>
<comment type="function">
    <text evidence="10">Catalyzes the synthesis of alpha-ribazole-5'-phosphate from nicotinate mononucleotide (NAMN) and 5,6-dimethylbenzimidazole (DMB).</text>
</comment>
<comment type="similarity">
    <text evidence="2 10">Belongs to the CobT family.</text>
</comment>
<evidence type="ECO:0000256" key="7">
    <source>
        <dbReference type="ARBA" id="ARBA00022679"/>
    </source>
</evidence>
<dbReference type="Pfam" id="PF02277">
    <property type="entry name" value="DBI_PRT"/>
    <property type="match status" value="1"/>
</dbReference>
<evidence type="ECO:0000313" key="11">
    <source>
        <dbReference type="EMBL" id="PJK30358.1"/>
    </source>
</evidence>
<dbReference type="NCBIfam" id="NF000996">
    <property type="entry name" value="PRK00105.1"/>
    <property type="match status" value="1"/>
</dbReference>
<evidence type="ECO:0000256" key="5">
    <source>
        <dbReference type="ARBA" id="ARBA00022573"/>
    </source>
</evidence>
<evidence type="ECO:0000256" key="8">
    <source>
        <dbReference type="ARBA" id="ARBA00030686"/>
    </source>
</evidence>
<dbReference type="GO" id="GO:0009236">
    <property type="term" value="P:cobalamin biosynthetic process"/>
    <property type="evidence" value="ECO:0007669"/>
    <property type="project" value="UniProtKB-UniRule"/>
</dbReference>
<dbReference type="PANTHER" id="PTHR43463:SF1">
    <property type="entry name" value="NICOTINATE-NUCLEOTIDE--DIMETHYLBENZIMIDAZOLE PHOSPHORIBOSYLTRANSFERASE"/>
    <property type="match status" value="1"/>
</dbReference>
<keyword evidence="6 10" id="KW-0328">Glycosyltransferase</keyword>
<dbReference type="PANTHER" id="PTHR43463">
    <property type="entry name" value="NICOTINATE-NUCLEOTIDE--DIMETHYLBENZIMIDAZOLE PHOSPHORIBOSYLTRANSFERASE"/>
    <property type="match status" value="1"/>
</dbReference>
<dbReference type="HAMAP" id="MF_00230">
    <property type="entry name" value="CobT"/>
    <property type="match status" value="1"/>
</dbReference>
<dbReference type="CDD" id="cd02439">
    <property type="entry name" value="DMB-PRT_CobT"/>
    <property type="match status" value="1"/>
</dbReference>
<dbReference type="Gene3D" id="3.40.50.10210">
    <property type="match status" value="1"/>
</dbReference>
<comment type="caution">
    <text evidence="11">The sequence shown here is derived from an EMBL/GenBank/DDBJ whole genome shotgun (WGS) entry which is preliminary data.</text>
</comment>
<comment type="catalytic activity">
    <reaction evidence="9 10">
        <text>5,6-dimethylbenzimidazole + nicotinate beta-D-ribonucleotide = alpha-ribazole 5'-phosphate + nicotinate + H(+)</text>
        <dbReference type="Rhea" id="RHEA:11196"/>
        <dbReference type="ChEBI" id="CHEBI:15378"/>
        <dbReference type="ChEBI" id="CHEBI:15890"/>
        <dbReference type="ChEBI" id="CHEBI:32544"/>
        <dbReference type="ChEBI" id="CHEBI:57502"/>
        <dbReference type="ChEBI" id="CHEBI:57918"/>
        <dbReference type="EC" id="2.4.2.21"/>
    </reaction>
</comment>
<evidence type="ECO:0000313" key="12">
    <source>
        <dbReference type="Proteomes" id="UP000229498"/>
    </source>
</evidence>
<evidence type="ECO:0000256" key="6">
    <source>
        <dbReference type="ARBA" id="ARBA00022676"/>
    </source>
</evidence>
<protein>
    <recommendedName>
        <fullName evidence="4 10">Nicotinate-nucleotide--dimethylbenzimidazole phosphoribosyltransferase</fullName>
        <shortName evidence="10">NN:DBI PRT</shortName>
        <ecNumber evidence="3 10">2.4.2.21</ecNumber>
    </recommendedName>
    <alternativeName>
        <fullName evidence="8 10">N(1)-alpha-phosphoribosyltransferase</fullName>
    </alternativeName>
</protein>
<comment type="pathway">
    <text evidence="1 10">Nucleoside biosynthesis; alpha-ribazole biosynthesis; alpha-ribazole from 5,6-dimethylbenzimidazole: step 1/2.</text>
</comment>
<dbReference type="EMBL" id="PHIG01000029">
    <property type="protein sequence ID" value="PJK30358.1"/>
    <property type="molecule type" value="Genomic_DNA"/>
</dbReference>
<feature type="active site" description="Proton acceptor" evidence="10">
    <location>
        <position position="304"/>
    </location>
</feature>
<dbReference type="NCBIfam" id="TIGR03160">
    <property type="entry name" value="cobT_DBIPRT"/>
    <property type="match status" value="1"/>
</dbReference>
<dbReference type="InterPro" id="IPR003200">
    <property type="entry name" value="Nict_dMeBzImd_PRibTrfase"/>
</dbReference>
<sequence length="340" mass="34904">MDLSSMEALRAACTDFAGGDVASADAARARQAELVKPEGSLGRLEDIAVHMARWQRTLRPRLDNARIIVFAGSHGVTRNGVSPFPDEVNAQMLGGFRAGFAAICQLAEAFGARLEAIDCGVDEPTGDLASEPAMTEEGFLEAVRKGVNAVGGSEDILIFGDMGIGNTTAAAAVAAALFGGTGADWAGRGAGLDETGLARKAEVVDSALAFHGDALGDPLEALRRVGGREMAAIMGACLAARRHGVPVLLDGYIVCASVAPLYRLDRSALDHALAAHRSAEPGHRRVLEGLGLDPLLDLGMRLGEGSGAATALGLVRAALACHNGMATFAEAAVAGRKGDV</sequence>
<dbReference type="Proteomes" id="UP000229498">
    <property type="component" value="Unassembled WGS sequence"/>
</dbReference>
<evidence type="ECO:0000256" key="10">
    <source>
        <dbReference type="HAMAP-Rule" id="MF_00230"/>
    </source>
</evidence>
<dbReference type="SUPFAM" id="SSF52733">
    <property type="entry name" value="Nicotinate mononucleotide:5,6-dimethylbenzimidazole phosphoribosyltransferase (CobT)"/>
    <property type="match status" value="1"/>
</dbReference>
<dbReference type="AlphaFoldDB" id="A0A2M9G3T2"/>
<keyword evidence="12" id="KW-1185">Reference proteome</keyword>
<evidence type="ECO:0000256" key="4">
    <source>
        <dbReference type="ARBA" id="ARBA00015486"/>
    </source>
</evidence>
<name>A0A2M9G3T2_9PROT</name>
<dbReference type="EC" id="2.4.2.21" evidence="3 10"/>
<evidence type="ECO:0000256" key="1">
    <source>
        <dbReference type="ARBA" id="ARBA00005049"/>
    </source>
</evidence>
<dbReference type="Gene3D" id="1.10.1610.10">
    <property type="match status" value="1"/>
</dbReference>
<dbReference type="RefSeq" id="WP_109795552.1">
    <property type="nucleotide sequence ID" value="NZ_PHIG01000029.1"/>
</dbReference>
<proteinExistence type="inferred from homology"/>
<gene>
    <name evidence="10 11" type="primary">cobT</name>
    <name evidence="11" type="ORF">CVT23_07800</name>
</gene>
<accession>A0A2M9G3T2</accession>
<dbReference type="InterPro" id="IPR023195">
    <property type="entry name" value="Nict_dMeBzImd_PRibTrfase_N"/>
</dbReference>
<dbReference type="GO" id="GO:0008939">
    <property type="term" value="F:nicotinate-nucleotide-dimethylbenzimidazole phosphoribosyltransferase activity"/>
    <property type="evidence" value="ECO:0007669"/>
    <property type="project" value="UniProtKB-UniRule"/>
</dbReference>
<reference evidence="11 12" key="1">
    <citation type="submission" date="2017-11" db="EMBL/GenBank/DDBJ databases">
        <title>Draft genome sequence of Rhizobiales bacterium SY3-13.</title>
        <authorList>
            <person name="Sun C."/>
        </authorList>
    </citation>
    <scope>NUCLEOTIDE SEQUENCE [LARGE SCALE GENOMIC DNA]</scope>
    <source>
        <strain evidence="11 12">SY3-13</strain>
    </source>
</reference>
<dbReference type="UniPathway" id="UPA00061">
    <property type="reaction ID" value="UER00516"/>
</dbReference>
<dbReference type="OrthoDB" id="9781491at2"/>
<keyword evidence="5 10" id="KW-0169">Cobalamin biosynthesis</keyword>
<dbReference type="InterPro" id="IPR036087">
    <property type="entry name" value="Nict_dMeBzImd_PRibTrfase_sf"/>
</dbReference>